<evidence type="ECO:0000313" key="1">
    <source>
        <dbReference type="EMBL" id="QTX31882.1"/>
    </source>
</evidence>
<evidence type="ECO:0008006" key="3">
    <source>
        <dbReference type="Google" id="ProtNLM"/>
    </source>
</evidence>
<dbReference type="EMBL" id="CP072943">
    <property type="protein sequence ID" value="QTX31882.1"/>
    <property type="molecule type" value="Genomic_DNA"/>
</dbReference>
<reference evidence="2" key="1">
    <citation type="submission" date="2021-04" db="EMBL/GenBank/DDBJ databases">
        <title>A novel Synergistetes isolate from a pyrite-forming mixed culture.</title>
        <authorList>
            <person name="Bunk B."/>
            <person name="Sproer C."/>
            <person name="Spring S."/>
            <person name="Pester M."/>
        </authorList>
    </citation>
    <scope>NUCLEOTIDE SEQUENCE [LARGE SCALE GENOMIC DNA]</scope>
    <source>
        <strain evidence="2">J.5.4.2-T.3.5.2</strain>
    </source>
</reference>
<sequence>MARIMIPELIAELGREEFPRSLLVEVLSRRGYLRPQDCIASLAAKKVVQRISREWFVLGPLWRSRSLHVRWLANQLLLPSTLSLEYALQFHGLIPESAETFTSVTPRRSREYRSPAGTFTYARIPEGAFGLGRTLATLPDSMGSTERFFVASPEKALADKIWMEDLPSSVDWETYLAEDLRLEESFWIDVNVEELFRFGKAYGSRKVTALASFFTRWKGVNPYGS</sequence>
<dbReference type="RefSeq" id="WP_274373075.1">
    <property type="nucleotide sequence ID" value="NZ_CP072943.1"/>
</dbReference>
<organism evidence="1 2">
    <name type="scientific">Aminithiophilus ramosus</name>
    <dbReference type="NCBI Taxonomy" id="3029084"/>
    <lineage>
        <taxon>Bacteria</taxon>
        <taxon>Thermotogati</taxon>
        <taxon>Synergistota</taxon>
        <taxon>Synergistia</taxon>
        <taxon>Synergistales</taxon>
        <taxon>Aminithiophilaceae</taxon>
        <taxon>Aminithiophilus</taxon>
    </lineage>
</organism>
<dbReference type="AlphaFoldDB" id="A0A9Q7ALI8"/>
<dbReference type="Proteomes" id="UP000671879">
    <property type="component" value="Chromosome"/>
</dbReference>
<gene>
    <name evidence="1" type="ORF">KAR29_11190</name>
</gene>
<proteinExistence type="predicted"/>
<name>A0A9Q7ALI8_9BACT</name>
<dbReference type="KEGG" id="aram:KAR29_11190"/>
<accession>A0A9Q7ALI8</accession>
<protein>
    <recommendedName>
        <fullName evidence="3">AbiEi antitoxin C-terminal domain-containing protein</fullName>
    </recommendedName>
</protein>
<evidence type="ECO:0000313" key="2">
    <source>
        <dbReference type="Proteomes" id="UP000671879"/>
    </source>
</evidence>
<keyword evidence="2" id="KW-1185">Reference proteome</keyword>